<dbReference type="Proteomes" id="UP000006048">
    <property type="component" value="Chromosome"/>
</dbReference>
<dbReference type="Pfam" id="PF01740">
    <property type="entry name" value="STAS"/>
    <property type="match status" value="1"/>
</dbReference>
<dbReference type="STRING" id="869212.Turpa_2908"/>
<dbReference type="GO" id="GO:0043856">
    <property type="term" value="F:anti-sigma factor antagonist activity"/>
    <property type="evidence" value="ECO:0007669"/>
    <property type="project" value="TreeGrafter"/>
</dbReference>
<name>I4B8E0_TURPD</name>
<dbReference type="KEGG" id="tpx:Turpa_2908"/>
<evidence type="ECO:0000313" key="2">
    <source>
        <dbReference type="EMBL" id="AFM13547.1"/>
    </source>
</evidence>
<dbReference type="InterPro" id="IPR036513">
    <property type="entry name" value="STAS_dom_sf"/>
</dbReference>
<gene>
    <name evidence="2" type="ordered locus">Turpa_2908</name>
</gene>
<dbReference type="SUPFAM" id="SSF52091">
    <property type="entry name" value="SpoIIaa-like"/>
    <property type="match status" value="1"/>
</dbReference>
<dbReference type="RefSeq" id="WP_014804049.1">
    <property type="nucleotide sequence ID" value="NC_018020.1"/>
</dbReference>
<dbReference type="EMBL" id="CP002959">
    <property type="protein sequence ID" value="AFM13547.1"/>
    <property type="molecule type" value="Genomic_DNA"/>
</dbReference>
<dbReference type="HOGENOM" id="CLU_115403_6_2_12"/>
<keyword evidence="3" id="KW-1185">Reference proteome</keyword>
<proteinExistence type="predicted"/>
<dbReference type="PANTHER" id="PTHR33495">
    <property type="entry name" value="ANTI-SIGMA FACTOR ANTAGONIST TM_1081-RELATED-RELATED"/>
    <property type="match status" value="1"/>
</dbReference>
<dbReference type="PROSITE" id="PS50801">
    <property type="entry name" value="STAS"/>
    <property type="match status" value="1"/>
</dbReference>
<evidence type="ECO:0000313" key="3">
    <source>
        <dbReference type="Proteomes" id="UP000006048"/>
    </source>
</evidence>
<dbReference type="Gene3D" id="3.30.750.24">
    <property type="entry name" value="STAS domain"/>
    <property type="match status" value="1"/>
</dbReference>
<evidence type="ECO:0000259" key="1">
    <source>
        <dbReference type="PROSITE" id="PS50801"/>
    </source>
</evidence>
<accession>I4B8E0</accession>
<protein>
    <submittedName>
        <fullName evidence="2">Anti-sigma-factor antagonist</fullName>
    </submittedName>
</protein>
<sequence length="111" mass="12430">MHERDGIPCARITAAQLHMYFIPDLKEKLLDTVSSEPDNLIIDLTRVEYLDSSAMGVLFQVQKKMHAYGGALYLVGINATIEMVFKLTKSDQHFTVFADEKAAVAAIQSKR</sequence>
<organism evidence="2 3">
    <name type="scientific">Turneriella parva (strain ATCC BAA-1111 / DSM 21527 / NCTC 11395 / H)</name>
    <name type="common">Leptospira parva</name>
    <dbReference type="NCBI Taxonomy" id="869212"/>
    <lineage>
        <taxon>Bacteria</taxon>
        <taxon>Pseudomonadati</taxon>
        <taxon>Spirochaetota</taxon>
        <taxon>Spirochaetia</taxon>
        <taxon>Leptospirales</taxon>
        <taxon>Leptospiraceae</taxon>
        <taxon>Turneriella</taxon>
    </lineage>
</organism>
<dbReference type="CDD" id="cd07043">
    <property type="entry name" value="STAS_anti-anti-sigma_factors"/>
    <property type="match status" value="1"/>
</dbReference>
<dbReference type="InterPro" id="IPR002645">
    <property type="entry name" value="STAS_dom"/>
</dbReference>
<reference evidence="2 3" key="1">
    <citation type="submission" date="2012-06" db="EMBL/GenBank/DDBJ databases">
        <title>The complete chromosome of genome of Turneriella parva DSM 21527.</title>
        <authorList>
            <consortium name="US DOE Joint Genome Institute (JGI-PGF)"/>
            <person name="Lucas S."/>
            <person name="Han J."/>
            <person name="Lapidus A."/>
            <person name="Bruce D."/>
            <person name="Goodwin L."/>
            <person name="Pitluck S."/>
            <person name="Peters L."/>
            <person name="Kyrpides N."/>
            <person name="Mavromatis K."/>
            <person name="Ivanova N."/>
            <person name="Mikhailova N."/>
            <person name="Chertkov O."/>
            <person name="Detter J.C."/>
            <person name="Tapia R."/>
            <person name="Han C."/>
            <person name="Land M."/>
            <person name="Hauser L."/>
            <person name="Markowitz V."/>
            <person name="Cheng J.-F."/>
            <person name="Hugenholtz P."/>
            <person name="Woyke T."/>
            <person name="Wu D."/>
            <person name="Gronow S."/>
            <person name="Wellnitz S."/>
            <person name="Brambilla E."/>
            <person name="Klenk H.-P."/>
            <person name="Eisen J.A."/>
        </authorList>
    </citation>
    <scope>NUCLEOTIDE SEQUENCE [LARGE SCALE GENOMIC DNA]</scope>
    <source>
        <strain evidence="3">ATCC BAA-1111 / DSM 21527 / NCTC 11395 / H</strain>
    </source>
</reference>
<dbReference type="AlphaFoldDB" id="I4B8E0"/>
<feature type="domain" description="STAS" evidence="1">
    <location>
        <begin position="15"/>
        <end position="107"/>
    </location>
</feature>